<dbReference type="GO" id="GO:0008483">
    <property type="term" value="F:transaminase activity"/>
    <property type="evidence" value="ECO:0007669"/>
    <property type="project" value="UniProtKB-KW"/>
</dbReference>
<comment type="catalytic activity">
    <reaction evidence="6 7">
        <text>N(6)-[(R)-S(8)-aminomethyldihydrolipoyl]-L-lysyl-[protein] + (6S)-5,6,7,8-tetrahydrofolate = N(6)-[(R)-dihydrolipoyl]-L-lysyl-[protein] + (6R)-5,10-methylene-5,6,7,8-tetrahydrofolate + NH4(+)</text>
        <dbReference type="Rhea" id="RHEA:16945"/>
        <dbReference type="Rhea" id="RHEA-COMP:10475"/>
        <dbReference type="Rhea" id="RHEA-COMP:10492"/>
        <dbReference type="ChEBI" id="CHEBI:15636"/>
        <dbReference type="ChEBI" id="CHEBI:28938"/>
        <dbReference type="ChEBI" id="CHEBI:57453"/>
        <dbReference type="ChEBI" id="CHEBI:83100"/>
        <dbReference type="ChEBI" id="CHEBI:83143"/>
        <dbReference type="EC" id="2.1.2.10"/>
    </reaction>
</comment>
<name>A0A917Y3S0_9BACI</name>
<gene>
    <name evidence="7 11" type="primary">gcvT</name>
    <name evidence="11" type="ORF">GCM10007971_31290</name>
</gene>
<reference evidence="11" key="2">
    <citation type="submission" date="2020-09" db="EMBL/GenBank/DDBJ databases">
        <authorList>
            <person name="Sun Q."/>
            <person name="Ohkuma M."/>
        </authorList>
    </citation>
    <scope>NUCLEOTIDE SEQUENCE</scope>
    <source>
        <strain evidence="11">JCM 17251</strain>
    </source>
</reference>
<evidence type="ECO:0000256" key="1">
    <source>
        <dbReference type="ARBA" id="ARBA00008609"/>
    </source>
</evidence>
<dbReference type="InterPro" id="IPR022903">
    <property type="entry name" value="GcvT_bac"/>
</dbReference>
<evidence type="ECO:0000259" key="10">
    <source>
        <dbReference type="Pfam" id="PF08669"/>
    </source>
</evidence>
<proteinExistence type="inferred from homology"/>
<dbReference type="AlphaFoldDB" id="A0A917Y3S0"/>
<evidence type="ECO:0000313" key="11">
    <source>
        <dbReference type="EMBL" id="GGN63934.1"/>
    </source>
</evidence>
<dbReference type="GO" id="GO:0005829">
    <property type="term" value="C:cytosol"/>
    <property type="evidence" value="ECO:0007669"/>
    <property type="project" value="TreeGrafter"/>
</dbReference>
<dbReference type="InterPro" id="IPR006222">
    <property type="entry name" value="GCVT_N"/>
</dbReference>
<comment type="caution">
    <text evidence="11">The sequence shown here is derived from an EMBL/GenBank/DDBJ whole genome shotgun (WGS) entry which is preliminary data.</text>
</comment>
<dbReference type="Proteomes" id="UP000624041">
    <property type="component" value="Unassembled WGS sequence"/>
</dbReference>
<evidence type="ECO:0000256" key="3">
    <source>
        <dbReference type="ARBA" id="ARBA00022576"/>
    </source>
</evidence>
<dbReference type="GO" id="GO:0019464">
    <property type="term" value="P:glycine decarboxylation via glycine cleavage system"/>
    <property type="evidence" value="ECO:0007669"/>
    <property type="project" value="UniProtKB-UniRule"/>
</dbReference>
<comment type="function">
    <text evidence="7">The glycine cleavage system catalyzes the degradation of glycine.</text>
</comment>
<dbReference type="Gene3D" id="3.30.1360.120">
    <property type="entry name" value="Probable tRNA modification gtpase trme, domain 1"/>
    <property type="match status" value="1"/>
</dbReference>
<dbReference type="InterPro" id="IPR013977">
    <property type="entry name" value="GcvT_C"/>
</dbReference>
<evidence type="ECO:0000256" key="5">
    <source>
        <dbReference type="ARBA" id="ARBA00031395"/>
    </source>
</evidence>
<dbReference type="Gene3D" id="3.30.70.1400">
    <property type="entry name" value="Aminomethyltransferase beta-barrel domains"/>
    <property type="match status" value="1"/>
</dbReference>
<dbReference type="FunFam" id="2.40.30.110:FF:000003">
    <property type="entry name" value="Aminomethyltransferase"/>
    <property type="match status" value="1"/>
</dbReference>
<evidence type="ECO:0000256" key="7">
    <source>
        <dbReference type="HAMAP-Rule" id="MF_00259"/>
    </source>
</evidence>
<protein>
    <recommendedName>
        <fullName evidence="2 7">Aminomethyltransferase</fullName>
        <ecNumber evidence="2 7">2.1.2.10</ecNumber>
    </recommendedName>
    <alternativeName>
        <fullName evidence="5 7">Glycine cleavage system T protein</fullName>
    </alternativeName>
</protein>
<dbReference type="EC" id="2.1.2.10" evidence="2 7"/>
<dbReference type="PANTHER" id="PTHR43757">
    <property type="entry name" value="AMINOMETHYLTRANSFERASE"/>
    <property type="match status" value="1"/>
</dbReference>
<dbReference type="Gene3D" id="2.40.30.110">
    <property type="entry name" value="Aminomethyltransferase beta-barrel domains"/>
    <property type="match status" value="1"/>
</dbReference>
<reference evidence="11" key="1">
    <citation type="journal article" date="2014" name="Int. J. Syst. Evol. Microbiol.">
        <title>Complete genome sequence of Corynebacterium casei LMG S-19264T (=DSM 44701T), isolated from a smear-ripened cheese.</title>
        <authorList>
            <consortium name="US DOE Joint Genome Institute (JGI-PGF)"/>
            <person name="Walter F."/>
            <person name="Albersmeier A."/>
            <person name="Kalinowski J."/>
            <person name="Ruckert C."/>
        </authorList>
    </citation>
    <scope>NUCLEOTIDE SEQUENCE</scope>
    <source>
        <strain evidence="11">JCM 17251</strain>
    </source>
</reference>
<dbReference type="FunFam" id="4.10.1250.10:FF:000001">
    <property type="entry name" value="Aminomethyltransferase"/>
    <property type="match status" value="1"/>
</dbReference>
<dbReference type="NCBIfam" id="TIGR00528">
    <property type="entry name" value="gcvT"/>
    <property type="match status" value="1"/>
</dbReference>
<evidence type="ECO:0000256" key="4">
    <source>
        <dbReference type="ARBA" id="ARBA00022679"/>
    </source>
</evidence>
<feature type="domain" description="Aminomethyltransferase C-terminal" evidence="10">
    <location>
        <begin position="290"/>
        <end position="370"/>
    </location>
</feature>
<feature type="binding site" evidence="8">
    <location>
        <position position="203"/>
    </location>
    <ligand>
        <name>substrate</name>
    </ligand>
</feature>
<evidence type="ECO:0000256" key="8">
    <source>
        <dbReference type="PIRSR" id="PIRSR006487-1"/>
    </source>
</evidence>
<dbReference type="InterPro" id="IPR027266">
    <property type="entry name" value="TrmE/GcvT-like"/>
</dbReference>
<keyword evidence="3 7" id="KW-0032">Aminotransferase</keyword>
<dbReference type="NCBIfam" id="NF001567">
    <property type="entry name" value="PRK00389.1"/>
    <property type="match status" value="1"/>
</dbReference>
<keyword evidence="4 7" id="KW-0808">Transferase</keyword>
<dbReference type="Gene3D" id="4.10.1250.10">
    <property type="entry name" value="Aminomethyltransferase fragment"/>
    <property type="match status" value="1"/>
</dbReference>
<dbReference type="Pfam" id="PF08669">
    <property type="entry name" value="GCV_T_C"/>
    <property type="match status" value="1"/>
</dbReference>
<dbReference type="PIRSF" id="PIRSF006487">
    <property type="entry name" value="GcvT"/>
    <property type="match status" value="1"/>
</dbReference>
<dbReference type="SUPFAM" id="SSF101790">
    <property type="entry name" value="Aminomethyltransferase beta-barrel domain"/>
    <property type="match status" value="1"/>
</dbReference>
<dbReference type="GO" id="GO:0004047">
    <property type="term" value="F:aminomethyltransferase activity"/>
    <property type="evidence" value="ECO:0007669"/>
    <property type="project" value="UniProtKB-UniRule"/>
</dbReference>
<dbReference type="Pfam" id="PF01571">
    <property type="entry name" value="GCV_T"/>
    <property type="match status" value="1"/>
</dbReference>
<accession>A0A917Y3S0</accession>
<evidence type="ECO:0000313" key="12">
    <source>
        <dbReference type="Proteomes" id="UP000624041"/>
    </source>
</evidence>
<dbReference type="PANTHER" id="PTHR43757:SF2">
    <property type="entry name" value="AMINOMETHYLTRANSFERASE, MITOCHONDRIAL"/>
    <property type="match status" value="1"/>
</dbReference>
<sequence>MEPLKRTSIFSEYEKYGAKTIDFGGWDLPVQFSGIKEEHNATRTSAGLFDVSHMGEIIVKGSKAVAFLQTMTTNDISKLEPKKAQYTFLCNENGGVVDDLLIYMLGEDHYMLVVNAANTEKDLKWLKKHNNYASNEVAIVDESERYSLLAIQGPKAEAILQELTDTNLAAIKAFRFEMHVAIHGIEQGTIVSRSGYTGEDGFEIYVAPEEAGKLWNLILETGKEAGIVPAGLGARDTLRFEANLPLYGQELSETITPIEAGLTFAVKVAKEANFIGKDVLKEQVENGPKRKIVGLEMIDKGIPRTDYEVLSEDGEKVIGHITTGTQSPTLKKNIGHALLDTDYTEIGTELLIQVRKRQLKAKVVPTPFYKRDN</sequence>
<evidence type="ECO:0000256" key="6">
    <source>
        <dbReference type="ARBA" id="ARBA00047665"/>
    </source>
</evidence>
<dbReference type="InterPro" id="IPR028896">
    <property type="entry name" value="GcvT/YgfZ/DmdA"/>
</dbReference>
<dbReference type="FunFam" id="3.30.70.1400:FF:000001">
    <property type="entry name" value="Aminomethyltransferase"/>
    <property type="match status" value="1"/>
</dbReference>
<comment type="similarity">
    <text evidence="1 7">Belongs to the GcvT family.</text>
</comment>
<dbReference type="GO" id="GO:0005960">
    <property type="term" value="C:glycine cleavage complex"/>
    <property type="evidence" value="ECO:0007669"/>
    <property type="project" value="InterPro"/>
</dbReference>
<dbReference type="HAMAP" id="MF_00259">
    <property type="entry name" value="GcvT"/>
    <property type="match status" value="1"/>
</dbReference>
<comment type="subunit">
    <text evidence="7">The glycine cleavage system is composed of four proteins: P, T, L and H.</text>
</comment>
<dbReference type="InterPro" id="IPR029043">
    <property type="entry name" value="GcvT/YgfZ_C"/>
</dbReference>
<feature type="domain" description="GCVT N-terminal" evidence="9">
    <location>
        <begin position="12"/>
        <end position="270"/>
    </location>
</feature>
<dbReference type="InterPro" id="IPR006223">
    <property type="entry name" value="GcvT"/>
</dbReference>
<dbReference type="RefSeq" id="WP_188858715.1">
    <property type="nucleotide sequence ID" value="NZ_BMOS01000029.1"/>
</dbReference>
<dbReference type="EMBL" id="BMOS01000029">
    <property type="protein sequence ID" value="GGN63934.1"/>
    <property type="molecule type" value="Genomic_DNA"/>
</dbReference>
<evidence type="ECO:0000256" key="2">
    <source>
        <dbReference type="ARBA" id="ARBA00012616"/>
    </source>
</evidence>
<organism evidence="11 12">
    <name type="scientific">Oceanobacillus indicireducens</name>
    <dbReference type="NCBI Taxonomy" id="1004261"/>
    <lineage>
        <taxon>Bacteria</taxon>
        <taxon>Bacillati</taxon>
        <taxon>Bacillota</taxon>
        <taxon>Bacilli</taxon>
        <taxon>Bacillales</taxon>
        <taxon>Bacillaceae</taxon>
        <taxon>Oceanobacillus</taxon>
    </lineage>
</organism>
<evidence type="ECO:0000259" key="9">
    <source>
        <dbReference type="Pfam" id="PF01571"/>
    </source>
</evidence>
<dbReference type="SUPFAM" id="SSF103025">
    <property type="entry name" value="Folate-binding domain"/>
    <property type="match status" value="1"/>
</dbReference>
<keyword evidence="12" id="KW-1185">Reference proteome</keyword>